<protein>
    <recommendedName>
        <fullName evidence="9">Geranylgeranyl transferase type-2 subunit beta</fullName>
        <ecNumber evidence="9">2.5.1.60</ecNumber>
    </recommendedName>
</protein>
<keyword evidence="4 9" id="KW-0808">Transferase</keyword>
<evidence type="ECO:0000256" key="5">
    <source>
        <dbReference type="ARBA" id="ARBA00022723"/>
    </source>
</evidence>
<reference evidence="11" key="1">
    <citation type="journal article" date="2015" name="Proc. Natl. Acad. Sci. U.S.A.">
        <title>Endosymbiosis undone by stepwise elimination of the plastid in a parasitic dinoflagellate.</title>
        <authorList>
            <person name="Gornik S.G."/>
            <person name="Febrimarsa"/>
            <person name="Cassin A.M."/>
            <person name="MacRae J.I."/>
            <person name="Ramaprasad A."/>
            <person name="Rchiad Z."/>
            <person name="McConville M.J."/>
            <person name="Bacic A."/>
            <person name="McFadden G.I."/>
            <person name="Pain A."/>
            <person name="Waller R.F."/>
        </authorList>
    </citation>
    <scope>NUCLEOTIDE SEQUENCE</scope>
</reference>
<evidence type="ECO:0000259" key="10">
    <source>
        <dbReference type="Pfam" id="PF00432"/>
    </source>
</evidence>
<evidence type="ECO:0000256" key="2">
    <source>
        <dbReference type="ARBA" id="ARBA00011355"/>
    </source>
</evidence>
<dbReference type="InterPro" id="IPR001330">
    <property type="entry name" value="Prenyltrans"/>
</dbReference>
<dbReference type="GO" id="GO:0072657">
    <property type="term" value="P:protein localization to membrane"/>
    <property type="evidence" value="ECO:0007669"/>
    <property type="project" value="UniProtKB-ARBA"/>
</dbReference>
<comment type="function">
    <text evidence="9">Catalyzes the transfer of a geranylgeranyl moiety from geranylgeranyl diphosphate to both cysteines of proteins with the C-terminal sequence -XXCC, -XCXC and -CCXX.</text>
</comment>
<dbReference type="InterPro" id="IPR026873">
    <property type="entry name" value="Ptb1"/>
</dbReference>
<comment type="catalytic activity">
    <reaction evidence="8 9">
        <text>geranylgeranyl diphosphate + L-cysteinyl-[protein] = S-geranylgeranyl-L-cysteinyl-[protein] + diphosphate</text>
        <dbReference type="Rhea" id="RHEA:21240"/>
        <dbReference type="Rhea" id="RHEA-COMP:10131"/>
        <dbReference type="Rhea" id="RHEA-COMP:11537"/>
        <dbReference type="ChEBI" id="CHEBI:29950"/>
        <dbReference type="ChEBI" id="CHEBI:33019"/>
        <dbReference type="ChEBI" id="CHEBI:57533"/>
        <dbReference type="ChEBI" id="CHEBI:86021"/>
        <dbReference type="EC" id="2.5.1.60"/>
    </reaction>
</comment>
<dbReference type="Pfam" id="PF00432">
    <property type="entry name" value="Prenyltrans"/>
    <property type="match status" value="1"/>
</dbReference>
<dbReference type="PANTHER" id="PTHR11774:SF11">
    <property type="entry name" value="GERANYLGERANYL TRANSFERASE TYPE-2 SUBUNIT BETA"/>
    <property type="match status" value="1"/>
</dbReference>
<dbReference type="EMBL" id="KP739907">
    <property type="protein sequence ID" value="AKG25434.1"/>
    <property type="molecule type" value="mRNA"/>
</dbReference>
<evidence type="ECO:0000256" key="9">
    <source>
        <dbReference type="RuleBase" id="RU365076"/>
    </source>
</evidence>
<dbReference type="Gene3D" id="1.50.10.20">
    <property type="match status" value="1"/>
</dbReference>
<evidence type="ECO:0000313" key="11">
    <source>
        <dbReference type="EMBL" id="AKG25434.1"/>
    </source>
</evidence>
<evidence type="ECO:0000256" key="6">
    <source>
        <dbReference type="ARBA" id="ARBA00022737"/>
    </source>
</evidence>
<dbReference type="FunFam" id="1.50.10.20:FF:000012">
    <property type="entry name" value="Geranylgeranyl transferase type-2 subunit beta"/>
    <property type="match status" value="1"/>
</dbReference>
<name>A0A0F7EWD9_9DINO</name>
<evidence type="ECO:0000256" key="7">
    <source>
        <dbReference type="ARBA" id="ARBA00022833"/>
    </source>
</evidence>
<comment type="cofactor">
    <cofactor evidence="9">
        <name>Zn(2+)</name>
        <dbReference type="ChEBI" id="CHEBI:29105"/>
    </cofactor>
    <text evidence="9">Binds 1 zinc ion per subunit.</text>
</comment>
<accession>A0A0F7EWD9</accession>
<organism evidence="11">
    <name type="scientific">Hematodinium sp. SG-2015</name>
    <dbReference type="NCBI Taxonomy" id="1649283"/>
    <lineage>
        <taxon>Eukaryota</taxon>
        <taxon>Sar</taxon>
        <taxon>Alveolata</taxon>
        <taxon>Dinophyceae</taxon>
        <taxon>Syndiniales</taxon>
        <taxon>Syndiniaceae</taxon>
        <taxon>Hematodinium</taxon>
    </lineage>
</organism>
<dbReference type="CDD" id="cd02894">
    <property type="entry name" value="GGTase-II"/>
    <property type="match status" value="1"/>
</dbReference>
<dbReference type="GO" id="GO:0004663">
    <property type="term" value="F:Rab geranylgeranyltransferase activity"/>
    <property type="evidence" value="ECO:0007669"/>
    <property type="project" value="UniProtKB-UniRule"/>
</dbReference>
<dbReference type="PANTHER" id="PTHR11774">
    <property type="entry name" value="GERANYLGERANYL TRANSFERASE TYPE BETA SUBUNIT"/>
    <property type="match status" value="1"/>
</dbReference>
<evidence type="ECO:0000256" key="3">
    <source>
        <dbReference type="ARBA" id="ARBA00022602"/>
    </source>
</evidence>
<keyword evidence="7 9" id="KW-0862">Zinc</keyword>
<keyword evidence="5 9" id="KW-0479">Metal-binding</keyword>
<keyword evidence="3 9" id="KW-0637">Prenyltransferase</keyword>
<feature type="domain" description="Prenyltransferase alpha-alpha toroid" evidence="10">
    <location>
        <begin position="5"/>
        <end position="324"/>
    </location>
</feature>
<keyword evidence="6" id="KW-0677">Repeat</keyword>
<sequence>MSLLLLYDKHVTYLQNLDADKETLEYFYTEHLRSGGAYWALTALDLLGKFPHERKDEIVNWLLACQGDDGGFGANVGHDSHLTSTHYTLLVLCQFDALDVLGDERKQNIVAYIARMQHEDGGFMGDKWGEVDMRFVYNAIASLTILGALDAIDIFKAVRWIRRCQSYDSAFGSVPNSESHAAFTFCAVGALSLANQLDIIDSARLGWWLAERQTAMGGFNGRPEKAPDVCYSWWILSALRILGKMHYVDNAVLTAWICDAQDCDGGIADRPGNFPDVFHTFFGLAGFSLLAHHTNAAAGKNGAIPSTLLSDLKGCLKDIDPVFALPVETVRRLGLETTEEHTRVCL</sequence>
<comment type="subunit">
    <text evidence="2">Heterodimer of an alpha and a beta subunit.</text>
</comment>
<dbReference type="SUPFAM" id="SSF48239">
    <property type="entry name" value="Terpenoid cyclases/Protein prenyltransferases"/>
    <property type="match status" value="1"/>
</dbReference>
<dbReference type="AlphaFoldDB" id="A0A0F7EWD9"/>
<evidence type="ECO:0000256" key="1">
    <source>
        <dbReference type="ARBA" id="ARBA00010497"/>
    </source>
</evidence>
<dbReference type="InterPro" id="IPR045089">
    <property type="entry name" value="PGGT1B-like"/>
</dbReference>
<dbReference type="InterPro" id="IPR008930">
    <property type="entry name" value="Terpenoid_cyclase/PrenylTrfase"/>
</dbReference>
<proteinExistence type="evidence at transcript level"/>
<dbReference type="GO" id="GO:0005968">
    <property type="term" value="C:Rab-protein geranylgeranyltransferase complex"/>
    <property type="evidence" value="ECO:0007669"/>
    <property type="project" value="UniProtKB-UniRule"/>
</dbReference>
<comment type="similarity">
    <text evidence="1 9">Belongs to the protein prenyltransferase subunit beta family.</text>
</comment>
<dbReference type="EC" id="2.5.1.60" evidence="9"/>
<dbReference type="GO" id="GO:0046872">
    <property type="term" value="F:metal ion binding"/>
    <property type="evidence" value="ECO:0007669"/>
    <property type="project" value="UniProtKB-KW"/>
</dbReference>
<evidence type="ECO:0000256" key="4">
    <source>
        <dbReference type="ARBA" id="ARBA00022679"/>
    </source>
</evidence>
<evidence type="ECO:0000256" key="8">
    <source>
        <dbReference type="ARBA" id="ARBA00047658"/>
    </source>
</evidence>